<protein>
    <recommendedName>
        <fullName evidence="3">Transcription initiation factor TFIIIB</fullName>
    </recommendedName>
</protein>
<keyword evidence="2" id="KW-1185">Reference proteome</keyword>
<dbReference type="AlphaFoldDB" id="A0A942UDI4"/>
<dbReference type="Proteomes" id="UP000679749">
    <property type="component" value="Unassembled WGS sequence"/>
</dbReference>
<evidence type="ECO:0000313" key="2">
    <source>
        <dbReference type="Proteomes" id="UP000679749"/>
    </source>
</evidence>
<gene>
    <name evidence="1" type="ORF">KHA99_27705</name>
</gene>
<organism evidence="1 2">
    <name type="scientific">Neobacillus rhizophilus</name>
    <dbReference type="NCBI Taxonomy" id="2833579"/>
    <lineage>
        <taxon>Bacteria</taxon>
        <taxon>Bacillati</taxon>
        <taxon>Bacillota</taxon>
        <taxon>Bacilli</taxon>
        <taxon>Bacillales</taxon>
        <taxon>Bacillaceae</taxon>
        <taxon>Neobacillus</taxon>
    </lineage>
</organism>
<comment type="caution">
    <text evidence="1">The sequence shown here is derived from an EMBL/GenBank/DDBJ whole genome shotgun (WGS) entry which is preliminary data.</text>
</comment>
<reference evidence="1" key="1">
    <citation type="submission" date="2021-05" db="EMBL/GenBank/DDBJ databases">
        <title>Novel Bacillus species.</title>
        <authorList>
            <person name="Liu G."/>
        </authorList>
    </citation>
    <scope>NUCLEOTIDE SEQUENCE</scope>
    <source>
        <strain evidence="1">FJAT-49825</strain>
    </source>
</reference>
<dbReference type="RefSeq" id="WP_213120742.1">
    <property type="nucleotide sequence ID" value="NZ_JAGYPF010000006.1"/>
</dbReference>
<dbReference type="EMBL" id="JAGYPF010000006">
    <property type="protein sequence ID" value="MBS4216214.1"/>
    <property type="molecule type" value="Genomic_DNA"/>
</dbReference>
<name>A0A942UDI4_9BACI</name>
<accession>A0A942UDI4</accession>
<evidence type="ECO:0008006" key="3">
    <source>
        <dbReference type="Google" id="ProtNLM"/>
    </source>
</evidence>
<proteinExistence type="predicted"/>
<sequence length="65" mass="7089">MNAKNQEPCKACGGTSFSKGKVSNNYAKIMPISKFFSTGSSLIYTFCKDCGEVSSIKVEDTSKFF</sequence>
<evidence type="ECO:0000313" key="1">
    <source>
        <dbReference type="EMBL" id="MBS4216214.1"/>
    </source>
</evidence>